<dbReference type="Proteomes" id="UP000230557">
    <property type="component" value="Unassembled WGS sequence"/>
</dbReference>
<name>A0A2H0VCW4_9BACT</name>
<reference evidence="3" key="1">
    <citation type="submission" date="2017-09" db="EMBL/GenBank/DDBJ databases">
        <title>Depth-based differentiation of microbial function through sediment-hosted aquifers and enrichment of novel symbionts in the deep terrestrial subsurface.</title>
        <authorList>
            <person name="Probst A.J."/>
            <person name="Ladd B."/>
            <person name="Jarett J.K."/>
            <person name="Geller-Mcgrath D.E."/>
            <person name="Sieber C.M.K."/>
            <person name="Emerson J.B."/>
            <person name="Anantharaman K."/>
            <person name="Thomas B.C."/>
            <person name="Malmstrom R."/>
            <person name="Stieglmeier M."/>
            <person name="Klingl A."/>
            <person name="Woyke T."/>
            <person name="Ryan C.M."/>
            <person name="Banfield J.F."/>
        </authorList>
    </citation>
    <scope>NUCLEOTIDE SEQUENCE [LARGE SCALE GENOMIC DNA]</scope>
</reference>
<dbReference type="Gene3D" id="2.160.20.80">
    <property type="entry name" value="E3 ubiquitin-protein ligase SopA"/>
    <property type="match status" value="1"/>
</dbReference>
<dbReference type="AlphaFoldDB" id="A0A2H0VCW4"/>
<protein>
    <recommendedName>
        <fullName evidence="4">Pentapeptide repeat-containing protein</fullName>
    </recommendedName>
</protein>
<dbReference type="EMBL" id="PFAJ01000052">
    <property type="protein sequence ID" value="PIR96947.1"/>
    <property type="molecule type" value="Genomic_DNA"/>
</dbReference>
<sequence length="169" mass="18896">MKVEIRGGILKKQNQYARRRNRRRQPPFGGQTLTGEELFRKLQLCRPNEPRAQAIVREFNRYRKDHLFQKISFADKSFAGLKLEGIDLSGIDLTGANFSLAKLNRARFRSKRFGPATVASVNFSRAKLAGSLREGVLFADCNLSDVDSKAPKPLGKEPLPARIHTGSGA</sequence>
<gene>
    <name evidence="2" type="ORF">COT91_03910</name>
</gene>
<proteinExistence type="predicted"/>
<comment type="caution">
    <text evidence="2">The sequence shown here is derived from an EMBL/GenBank/DDBJ whole genome shotgun (WGS) entry which is preliminary data.</text>
</comment>
<feature type="region of interest" description="Disordered" evidence="1">
    <location>
        <begin position="148"/>
        <end position="169"/>
    </location>
</feature>
<evidence type="ECO:0008006" key="4">
    <source>
        <dbReference type="Google" id="ProtNLM"/>
    </source>
</evidence>
<evidence type="ECO:0000313" key="2">
    <source>
        <dbReference type="EMBL" id="PIR96947.1"/>
    </source>
</evidence>
<evidence type="ECO:0000256" key="1">
    <source>
        <dbReference type="SAM" id="MobiDB-lite"/>
    </source>
</evidence>
<dbReference type="InterPro" id="IPR001646">
    <property type="entry name" value="5peptide_repeat"/>
</dbReference>
<dbReference type="SUPFAM" id="SSF141571">
    <property type="entry name" value="Pentapeptide repeat-like"/>
    <property type="match status" value="1"/>
</dbReference>
<accession>A0A2H0VCW4</accession>
<organism evidence="2 3">
    <name type="scientific">Candidatus Doudnabacteria bacterium CG10_big_fil_rev_8_21_14_0_10_41_10</name>
    <dbReference type="NCBI Taxonomy" id="1974551"/>
    <lineage>
        <taxon>Bacteria</taxon>
        <taxon>Candidatus Doudnaibacteriota</taxon>
    </lineage>
</organism>
<dbReference type="Pfam" id="PF00805">
    <property type="entry name" value="Pentapeptide"/>
    <property type="match status" value="1"/>
</dbReference>
<evidence type="ECO:0000313" key="3">
    <source>
        <dbReference type="Proteomes" id="UP000230557"/>
    </source>
</evidence>